<feature type="transmembrane region" description="Helical" evidence="1">
    <location>
        <begin position="168"/>
        <end position="190"/>
    </location>
</feature>
<proteinExistence type="predicted"/>
<dbReference type="AlphaFoldDB" id="A0A428MKF1"/>
<dbReference type="EMBL" id="RSDW01000001">
    <property type="protein sequence ID" value="RSL17388.1"/>
    <property type="molecule type" value="Genomic_DNA"/>
</dbReference>
<reference evidence="2 3" key="1">
    <citation type="submission" date="2018-12" db="EMBL/GenBank/DDBJ databases">
        <title>Sequencing of bacterial isolates from soil warming experiment in Harvard Forest, Massachusetts, USA.</title>
        <authorList>
            <person name="Deangelis K."/>
        </authorList>
    </citation>
    <scope>NUCLEOTIDE SEQUENCE [LARGE SCALE GENOMIC DNA]</scope>
    <source>
        <strain evidence="2 3">EB153</strain>
    </source>
</reference>
<evidence type="ECO:0000256" key="1">
    <source>
        <dbReference type="SAM" id="Phobius"/>
    </source>
</evidence>
<protein>
    <submittedName>
        <fullName evidence="2">Uncharacterized protein</fullName>
    </submittedName>
</protein>
<keyword evidence="3" id="KW-1185">Reference proteome</keyword>
<evidence type="ECO:0000313" key="2">
    <source>
        <dbReference type="EMBL" id="RSL17388.1"/>
    </source>
</evidence>
<keyword evidence="1" id="KW-0812">Transmembrane</keyword>
<organism evidence="2 3">
    <name type="scientific">Edaphobacter aggregans</name>
    <dbReference type="NCBI Taxonomy" id="570835"/>
    <lineage>
        <taxon>Bacteria</taxon>
        <taxon>Pseudomonadati</taxon>
        <taxon>Acidobacteriota</taxon>
        <taxon>Terriglobia</taxon>
        <taxon>Terriglobales</taxon>
        <taxon>Acidobacteriaceae</taxon>
        <taxon>Edaphobacter</taxon>
    </lineage>
</organism>
<feature type="transmembrane region" description="Helical" evidence="1">
    <location>
        <begin position="196"/>
        <end position="219"/>
    </location>
</feature>
<feature type="transmembrane region" description="Helical" evidence="1">
    <location>
        <begin position="308"/>
        <end position="328"/>
    </location>
</feature>
<keyword evidence="1" id="KW-0472">Membrane</keyword>
<feature type="transmembrane region" description="Helical" evidence="1">
    <location>
        <begin position="363"/>
        <end position="381"/>
    </location>
</feature>
<evidence type="ECO:0000313" key="3">
    <source>
        <dbReference type="Proteomes" id="UP000269669"/>
    </source>
</evidence>
<feature type="transmembrane region" description="Helical" evidence="1">
    <location>
        <begin position="239"/>
        <end position="257"/>
    </location>
</feature>
<feature type="transmembrane region" description="Helical" evidence="1">
    <location>
        <begin position="340"/>
        <end position="357"/>
    </location>
</feature>
<comment type="caution">
    <text evidence="2">The sequence shown here is derived from an EMBL/GenBank/DDBJ whole genome shotgun (WGS) entry which is preliminary data.</text>
</comment>
<accession>A0A428MKF1</accession>
<sequence>MLLNNFPNKLGGDRIGLWSAKLLFWGLAGFIFLNCLAFYSSYTPYSDDFAWILHCDHRFANVAEWFTRGATGYFVNYQGLVNPLHTANFRPLAAIFFYLASWFHPWMGYQSQLAMNYVLLIVVLWAYLRFLQRFTPLSDTVRWIVAAAFLVSPVWSDNYFYPSIRLHLLECAATLLASLLLPSAAGGSLFRRVVPAAIVSAGAVFAHELGIVAPLIVAWTHYHVSTRAGYRRKKAAGEALLIVAISIGLYLSVRLAFFQVSAQSGYQAYQAYHSKSPAAAVLGLLMRPFFPFETYVSGEALRSGGTLIGWWMVLLTLAVYILLAVGLIRNSRYRSDLRMLTGCAAIAAAPLVFAVVVRQMGILLIYCLPLAYLTVESSISVNANRLLLRRVGTALLAGAGALYIGAGIQSFVKARANWSSESIYCRSMRAELASAMQRGARHIFLINDPSAYFGSLAMLQLTARENGVTLADPTVVNQLALGKYEDARYTQDNGIMVECRGNVVSIQIELAPGRKFDFVAPPEMLLTRANASGGRYTFPYVQRTQHRDMLARSIVEKIDFGNRLVFNAPTACNSVGVVGFPGRGQLQPQIFLLTPPGSQAKN</sequence>
<feature type="transmembrane region" description="Helical" evidence="1">
    <location>
        <begin position="114"/>
        <end position="131"/>
    </location>
</feature>
<name>A0A428MKF1_9BACT</name>
<gene>
    <name evidence="2" type="ORF">EDE15_2920</name>
</gene>
<keyword evidence="1" id="KW-1133">Transmembrane helix</keyword>
<feature type="transmembrane region" description="Helical" evidence="1">
    <location>
        <begin position="393"/>
        <end position="412"/>
    </location>
</feature>
<dbReference type="RefSeq" id="WP_125485882.1">
    <property type="nucleotide sequence ID" value="NZ_RSDW01000001.1"/>
</dbReference>
<feature type="transmembrane region" description="Helical" evidence="1">
    <location>
        <begin position="22"/>
        <end position="42"/>
    </location>
</feature>
<dbReference type="Proteomes" id="UP000269669">
    <property type="component" value="Unassembled WGS sequence"/>
</dbReference>